<dbReference type="GeneID" id="56143543"/>
<dbReference type="RefSeq" id="WP_180839545.1">
    <property type="nucleotide sequence ID" value="NZ_CP059154.1"/>
</dbReference>
<dbReference type="EMBL" id="CP059154">
    <property type="protein sequence ID" value="QLK24460.1"/>
    <property type="molecule type" value="Genomic_DNA"/>
</dbReference>
<organism evidence="2 3">
    <name type="scientific">Natrinema zhouii</name>
    <dbReference type="NCBI Taxonomy" id="1710539"/>
    <lineage>
        <taxon>Archaea</taxon>
        <taxon>Methanobacteriati</taxon>
        <taxon>Methanobacteriota</taxon>
        <taxon>Stenosarchaea group</taxon>
        <taxon>Halobacteria</taxon>
        <taxon>Halobacteriales</taxon>
        <taxon>Natrialbaceae</taxon>
        <taxon>Natrinema</taxon>
    </lineage>
</organism>
<dbReference type="Proteomes" id="UP000510869">
    <property type="component" value="Chromosome"/>
</dbReference>
<evidence type="ECO:0000256" key="1">
    <source>
        <dbReference type="SAM" id="MobiDB-lite"/>
    </source>
</evidence>
<dbReference type="AlphaFoldDB" id="A0A7D6GIN9"/>
<proteinExistence type="predicted"/>
<evidence type="ECO:0000313" key="3">
    <source>
        <dbReference type="Proteomes" id="UP000510869"/>
    </source>
</evidence>
<accession>A0A7D6GIN9</accession>
<evidence type="ECO:0000313" key="2">
    <source>
        <dbReference type="EMBL" id="QLK24460.1"/>
    </source>
</evidence>
<name>A0A7D6GIN9_9EURY</name>
<dbReference type="KEGG" id="nay:HYG81_10020"/>
<reference evidence="2 3" key="1">
    <citation type="submission" date="2020-07" db="EMBL/GenBank/DDBJ databases">
        <title>Natrinema (YPL30) sp. nov. and Haloterrigena xxxxxx (YPL8) sp. nov., isolated from a salt mine.</title>
        <authorList>
            <person name="Cui H."/>
        </authorList>
    </citation>
    <scope>NUCLEOTIDE SEQUENCE [LARGE SCALE GENOMIC DNA]</scope>
    <source>
        <strain evidence="2 3">YPL13</strain>
    </source>
</reference>
<feature type="compositionally biased region" description="Low complexity" evidence="1">
    <location>
        <begin position="167"/>
        <end position="180"/>
    </location>
</feature>
<keyword evidence="3" id="KW-1185">Reference proteome</keyword>
<protein>
    <submittedName>
        <fullName evidence="2">Uncharacterized protein</fullName>
    </submittedName>
</protein>
<sequence>MKNRLLTMALVAVMVTSAFASVGTVAAETDGDLAVTVDDGDDVVVGVTSNGTAVANATVDVAATDENASYNGTGTHTTDEAGEVVLPDPVENVTLAITATADNQTATTTVTLTADADDDDGNETDDESATNFGSLVSRYVENQQNESNESIGLSVASFVVANNPGNAPDHAGPPSHAGPPADDDDDDDNKTGDKRGPPSHAGGPNDADGDNSDNESNDKKGDGPPSHAGGPK</sequence>
<gene>
    <name evidence="2" type="ORF">HYG81_10020</name>
</gene>
<feature type="region of interest" description="Disordered" evidence="1">
    <location>
        <begin position="162"/>
        <end position="232"/>
    </location>
</feature>
<dbReference type="OrthoDB" id="164068at2157"/>